<reference evidence="2" key="1">
    <citation type="journal article" date="2024" name="Front. Bioeng. Biotechnol.">
        <title>Genome-scale model development and genomic sequencing of the oleaginous clade Lipomyces.</title>
        <authorList>
            <person name="Czajka J.J."/>
            <person name="Han Y."/>
            <person name="Kim J."/>
            <person name="Mondo S.J."/>
            <person name="Hofstad B.A."/>
            <person name="Robles A."/>
            <person name="Haridas S."/>
            <person name="Riley R."/>
            <person name="LaButti K."/>
            <person name="Pangilinan J."/>
            <person name="Andreopoulos W."/>
            <person name="Lipzen A."/>
            <person name="Yan J."/>
            <person name="Wang M."/>
            <person name="Ng V."/>
            <person name="Grigoriev I.V."/>
            <person name="Spatafora J.W."/>
            <person name="Magnuson J.K."/>
            <person name="Baker S.E."/>
            <person name="Pomraning K.R."/>
        </authorList>
    </citation>
    <scope>NUCLEOTIDE SEQUENCE [LARGE SCALE GENOMIC DNA]</scope>
    <source>
        <strain evidence="2">CBS 10300</strain>
    </source>
</reference>
<name>A0ACC3TKC2_9ASCO</name>
<organism evidence="1 2">
    <name type="scientific">Lipomyces orientalis</name>
    <dbReference type="NCBI Taxonomy" id="1233043"/>
    <lineage>
        <taxon>Eukaryota</taxon>
        <taxon>Fungi</taxon>
        <taxon>Dikarya</taxon>
        <taxon>Ascomycota</taxon>
        <taxon>Saccharomycotina</taxon>
        <taxon>Lipomycetes</taxon>
        <taxon>Lipomycetales</taxon>
        <taxon>Lipomycetaceae</taxon>
        <taxon>Lipomyces</taxon>
    </lineage>
</organism>
<evidence type="ECO:0000313" key="1">
    <source>
        <dbReference type="EMBL" id="KAK9321564.1"/>
    </source>
</evidence>
<proteinExistence type="predicted"/>
<sequence length="691" mass="77549">MTTTELKSKSPKTRKGNGTSRVSRSSIACSRCHGSKVKCDFSIHGSPCSRCKERGATDCRKIQSRRGTYDREEWLKKVRARKQEEEHNHQMGIQSERVVSCQSPSSSSSLSSRDDSTSPLMVIEPTQDAAGYEELDWKTMLETFLGRQRSVVNKNPISYSGWSYAMSLLLQNSKPRNIDIRLESHQRDMASRPDHSARMTATKLALLASESCFAKPDRAVLNQFIASYLGKVHPVFPILDRTELMRLYRADQVPWLLLQSICFATVTHCTLDVLYRDSHCGSTRRDARALFYRRAKSLFDVGYEKDKITLIQSSILLSFWGGGQPHDCWNTFSWLNTAVDIAESLGMHRDALPSHLDDSEKALWRRIWWVLVVRDGFCAALLGKPLRINMSQCDVEHLRLDDFDRDHDLLSDVAGLSGGLVHVQGLYLIETTKLSLIFRDIISAQSTNDGVTTPFVLTTLKRLDQWRGSLPSCLNTYTLTSDVTILASALSLIYYYSLIYLHQMSLQCTLPSSTIEIAHDAVNQITEMGSTLVTRSQIADLPQDAFGSFFTATVFLVTLIRGGSGDARLHRMQLKVCEMIVHQAQEVWDHAGWILPLCDGLWQMLDEIPPSTTGLRTETEMEPLVNDAELDDFVSNLGTPWTPAVAPSENDVVESVASGALLDKGETELNMFHEMDELLNDLDAFSSVLGM</sequence>
<gene>
    <name evidence="1" type="ORF">V1517DRAFT_170071</name>
</gene>
<evidence type="ECO:0000313" key="2">
    <source>
        <dbReference type="Proteomes" id="UP001489719"/>
    </source>
</evidence>
<dbReference type="Proteomes" id="UP001489719">
    <property type="component" value="Unassembled WGS sequence"/>
</dbReference>
<accession>A0ACC3TKC2</accession>
<comment type="caution">
    <text evidence="1">The sequence shown here is derived from an EMBL/GenBank/DDBJ whole genome shotgun (WGS) entry which is preliminary data.</text>
</comment>
<dbReference type="EMBL" id="MU970095">
    <property type="protein sequence ID" value="KAK9321564.1"/>
    <property type="molecule type" value="Genomic_DNA"/>
</dbReference>
<keyword evidence="2" id="KW-1185">Reference proteome</keyword>
<protein>
    <submittedName>
        <fullName evidence="1">Fungal-specific transcription factor domain-containing protein</fullName>
    </submittedName>
</protein>